<keyword evidence="2" id="KW-1185">Reference proteome</keyword>
<sequence length="69" mass="7858">MSAVLDVTTNYYTSLQCTEKCAAFQIVTRESFENRVRGQQVAMSNFAHVSRGLYFVQSNKRHIAVNVLK</sequence>
<dbReference type="Proteomes" id="UP001607302">
    <property type="component" value="Unassembled WGS sequence"/>
</dbReference>
<dbReference type="EMBL" id="JAUDFV010000147">
    <property type="protein sequence ID" value="KAL2720285.1"/>
    <property type="molecule type" value="Genomic_DNA"/>
</dbReference>
<name>A0ABD2AIC8_VESSQ</name>
<dbReference type="AlphaFoldDB" id="A0ABD2AIC8"/>
<reference evidence="1 2" key="1">
    <citation type="journal article" date="2024" name="Ann. Entomol. Soc. Am.">
        <title>Genomic analyses of the southern and eastern yellowjacket wasps (Hymenoptera: Vespidae) reveal evolutionary signatures of social life.</title>
        <authorList>
            <person name="Catto M.A."/>
            <person name="Caine P.B."/>
            <person name="Orr S.E."/>
            <person name="Hunt B.G."/>
            <person name="Goodisman M.A.D."/>
        </authorList>
    </citation>
    <scope>NUCLEOTIDE SEQUENCE [LARGE SCALE GENOMIC DNA]</scope>
    <source>
        <strain evidence="1">233</strain>
        <tissue evidence="1">Head and thorax</tissue>
    </source>
</reference>
<proteinExistence type="predicted"/>
<gene>
    <name evidence="1" type="ORF">V1478_010551</name>
</gene>
<comment type="caution">
    <text evidence="1">The sequence shown here is derived from an EMBL/GenBank/DDBJ whole genome shotgun (WGS) entry which is preliminary data.</text>
</comment>
<organism evidence="1 2">
    <name type="scientific">Vespula squamosa</name>
    <name type="common">Southern yellow jacket</name>
    <name type="synonym">Wasp</name>
    <dbReference type="NCBI Taxonomy" id="30214"/>
    <lineage>
        <taxon>Eukaryota</taxon>
        <taxon>Metazoa</taxon>
        <taxon>Ecdysozoa</taxon>
        <taxon>Arthropoda</taxon>
        <taxon>Hexapoda</taxon>
        <taxon>Insecta</taxon>
        <taxon>Pterygota</taxon>
        <taxon>Neoptera</taxon>
        <taxon>Endopterygota</taxon>
        <taxon>Hymenoptera</taxon>
        <taxon>Apocrita</taxon>
        <taxon>Aculeata</taxon>
        <taxon>Vespoidea</taxon>
        <taxon>Vespidae</taxon>
        <taxon>Vespinae</taxon>
        <taxon>Vespula</taxon>
    </lineage>
</organism>
<evidence type="ECO:0000313" key="2">
    <source>
        <dbReference type="Proteomes" id="UP001607302"/>
    </source>
</evidence>
<evidence type="ECO:0000313" key="1">
    <source>
        <dbReference type="EMBL" id="KAL2720285.1"/>
    </source>
</evidence>
<accession>A0ABD2AIC8</accession>
<protein>
    <submittedName>
        <fullName evidence="1">Uncharacterized protein</fullName>
    </submittedName>
</protein>